<dbReference type="InterPro" id="IPR045088">
    <property type="entry name" value="ALAT1/2-like"/>
</dbReference>
<comment type="cofactor">
    <cofactor evidence="1">
        <name>pyridoxal 5'-phosphate</name>
        <dbReference type="ChEBI" id="CHEBI:597326"/>
    </cofactor>
</comment>
<sequence>MRISPAIMKAPKRLSHSLRMSSTKALTVKNINPQVVTMQYAVRGPIVIRAVEIEKELAMLKIISMHSGCQQTFQKCDQSKYWGCSCYGTKAHQFVRQVLSCVSNPSLMETGKFPTDVIEHSKAVLKGCGGHSTGAYSESTGVEIIRRHIAEYITV</sequence>
<dbReference type="AlphaFoldDB" id="A0A3P6SY11"/>
<keyword evidence="7" id="KW-1185">Reference proteome</keyword>
<dbReference type="Gene3D" id="1.10.287.1970">
    <property type="match status" value="1"/>
</dbReference>
<evidence type="ECO:0000313" key="6">
    <source>
        <dbReference type="EMBL" id="VDK72825.1"/>
    </source>
</evidence>
<evidence type="ECO:0000313" key="7">
    <source>
        <dbReference type="Proteomes" id="UP000271889"/>
    </source>
</evidence>
<dbReference type="PANTHER" id="PTHR11751">
    <property type="entry name" value="ALANINE AMINOTRANSFERASE"/>
    <property type="match status" value="1"/>
</dbReference>
<accession>A0A3P6SY11</accession>
<reference evidence="6 7" key="1">
    <citation type="submission" date="2018-11" db="EMBL/GenBank/DDBJ databases">
        <authorList>
            <consortium name="Pathogen Informatics"/>
        </authorList>
    </citation>
    <scope>NUCLEOTIDE SEQUENCE [LARGE SCALE GENOMIC DNA]</scope>
</reference>
<keyword evidence="3" id="KW-0032">Aminotransferase</keyword>
<dbReference type="OrthoDB" id="1732682at2759"/>
<organism evidence="6 7">
    <name type="scientific">Cylicostephanus goldi</name>
    <name type="common">Nematode worm</name>
    <dbReference type="NCBI Taxonomy" id="71465"/>
    <lineage>
        <taxon>Eukaryota</taxon>
        <taxon>Metazoa</taxon>
        <taxon>Ecdysozoa</taxon>
        <taxon>Nematoda</taxon>
        <taxon>Chromadorea</taxon>
        <taxon>Rhabditida</taxon>
        <taxon>Rhabditina</taxon>
        <taxon>Rhabditomorpha</taxon>
        <taxon>Strongyloidea</taxon>
        <taxon>Strongylidae</taxon>
        <taxon>Cylicostephanus</taxon>
    </lineage>
</organism>
<keyword evidence="4" id="KW-0808">Transferase</keyword>
<dbReference type="GO" id="GO:0008483">
    <property type="term" value="F:transaminase activity"/>
    <property type="evidence" value="ECO:0007669"/>
    <property type="project" value="UniProtKB-KW"/>
</dbReference>
<evidence type="ECO:0000256" key="4">
    <source>
        <dbReference type="ARBA" id="ARBA00022679"/>
    </source>
</evidence>
<evidence type="ECO:0000256" key="2">
    <source>
        <dbReference type="ARBA" id="ARBA00011738"/>
    </source>
</evidence>
<keyword evidence="5" id="KW-0663">Pyridoxal phosphate</keyword>
<evidence type="ECO:0000256" key="5">
    <source>
        <dbReference type="ARBA" id="ARBA00022898"/>
    </source>
</evidence>
<evidence type="ECO:0000256" key="3">
    <source>
        <dbReference type="ARBA" id="ARBA00022576"/>
    </source>
</evidence>
<comment type="subunit">
    <text evidence="2">Homodimer.</text>
</comment>
<gene>
    <name evidence="6" type="ORF">CGOC_LOCUS6871</name>
</gene>
<protein>
    <submittedName>
        <fullName evidence="6">Uncharacterized protein</fullName>
    </submittedName>
</protein>
<name>A0A3P6SY11_CYLGO</name>
<proteinExistence type="predicted"/>
<dbReference type="EMBL" id="UYRV01022989">
    <property type="protein sequence ID" value="VDK72825.1"/>
    <property type="molecule type" value="Genomic_DNA"/>
</dbReference>
<dbReference type="Proteomes" id="UP000271889">
    <property type="component" value="Unassembled WGS sequence"/>
</dbReference>
<dbReference type="PANTHER" id="PTHR11751:SF29">
    <property type="entry name" value="ALANINE TRANSAMINASE"/>
    <property type="match status" value="1"/>
</dbReference>
<evidence type="ECO:0000256" key="1">
    <source>
        <dbReference type="ARBA" id="ARBA00001933"/>
    </source>
</evidence>